<evidence type="ECO:0000313" key="1">
    <source>
        <dbReference type="EMBL" id="KAK3108947.1"/>
    </source>
</evidence>
<proteinExistence type="predicted"/>
<accession>A0AA88YNI9</accession>
<evidence type="ECO:0000313" key="2">
    <source>
        <dbReference type="Proteomes" id="UP001186944"/>
    </source>
</evidence>
<dbReference type="AlphaFoldDB" id="A0AA88YNI9"/>
<sequence length="153" mass="17298">AATVVGLMVQNVPYDIFIGVTKSHGVGIFTKVDTLTVFPEKQHLRDTPQCRGRCSGECSRTCTADGRKYSELAGDSDVLATVLDDNLLCNQNDPYGHKENILVHEFGHLVMRFMPSHYRDKASRVSQNILHILYMCDFKEFEGTFRTSEIHPF</sequence>
<dbReference type="Proteomes" id="UP001186944">
    <property type="component" value="Unassembled WGS sequence"/>
</dbReference>
<protein>
    <submittedName>
        <fullName evidence="1">Uncharacterized protein</fullName>
    </submittedName>
</protein>
<reference evidence="1" key="1">
    <citation type="submission" date="2019-08" db="EMBL/GenBank/DDBJ databases">
        <title>The improved chromosome-level genome for the pearl oyster Pinctada fucata martensii using PacBio sequencing and Hi-C.</title>
        <authorList>
            <person name="Zheng Z."/>
        </authorList>
    </citation>
    <scope>NUCLEOTIDE SEQUENCE</scope>
    <source>
        <strain evidence="1">ZZ-2019</strain>
        <tissue evidence="1">Adductor muscle</tissue>
    </source>
</reference>
<name>A0AA88YNI9_PINIB</name>
<feature type="non-terminal residue" evidence="1">
    <location>
        <position position="1"/>
    </location>
</feature>
<comment type="caution">
    <text evidence="1">The sequence shown here is derived from an EMBL/GenBank/DDBJ whole genome shotgun (WGS) entry which is preliminary data.</text>
</comment>
<organism evidence="1 2">
    <name type="scientific">Pinctada imbricata</name>
    <name type="common">Atlantic pearl-oyster</name>
    <name type="synonym">Pinctada martensii</name>
    <dbReference type="NCBI Taxonomy" id="66713"/>
    <lineage>
        <taxon>Eukaryota</taxon>
        <taxon>Metazoa</taxon>
        <taxon>Spiralia</taxon>
        <taxon>Lophotrochozoa</taxon>
        <taxon>Mollusca</taxon>
        <taxon>Bivalvia</taxon>
        <taxon>Autobranchia</taxon>
        <taxon>Pteriomorphia</taxon>
        <taxon>Pterioida</taxon>
        <taxon>Pterioidea</taxon>
        <taxon>Pteriidae</taxon>
        <taxon>Pinctada</taxon>
    </lineage>
</organism>
<gene>
    <name evidence="1" type="ORF">FSP39_019547</name>
</gene>
<keyword evidence="2" id="KW-1185">Reference proteome</keyword>
<dbReference type="EMBL" id="VSWD01000001">
    <property type="protein sequence ID" value="KAK3108947.1"/>
    <property type="molecule type" value="Genomic_DNA"/>
</dbReference>